<organism evidence="1 2">
    <name type="scientific">Vibrio parahaemolyticus</name>
    <dbReference type="NCBI Taxonomy" id="670"/>
    <lineage>
        <taxon>Bacteria</taxon>
        <taxon>Pseudomonadati</taxon>
        <taxon>Pseudomonadota</taxon>
        <taxon>Gammaproteobacteria</taxon>
        <taxon>Vibrionales</taxon>
        <taxon>Vibrionaceae</taxon>
        <taxon>Vibrio</taxon>
    </lineage>
</organism>
<feature type="non-terminal residue" evidence="1">
    <location>
        <position position="46"/>
    </location>
</feature>
<evidence type="ECO:0000313" key="2">
    <source>
        <dbReference type="Proteomes" id="UP000214596"/>
    </source>
</evidence>
<sequence length="46" mass="5341">MRFGMIKKLFQKPAIQWPTKFQQKLELVSDENLVAFYGSELPAPNT</sequence>
<dbReference type="AlphaFoldDB" id="A0A227J4W8"/>
<evidence type="ECO:0000313" key="1">
    <source>
        <dbReference type="EMBL" id="OXE29948.1"/>
    </source>
</evidence>
<gene>
    <name evidence="1" type="ORF">CA163_25920</name>
</gene>
<dbReference type="Proteomes" id="UP000214596">
    <property type="component" value="Unassembled WGS sequence"/>
</dbReference>
<proteinExistence type="predicted"/>
<accession>A0A227J4W8</accession>
<dbReference type="EMBL" id="NIXT01002715">
    <property type="protein sequence ID" value="OXE29948.1"/>
    <property type="molecule type" value="Genomic_DNA"/>
</dbReference>
<reference evidence="1 2" key="1">
    <citation type="journal article" date="2017" name="Appl. Environ. Microbiol.">
        <title>Parallel evolution of two clades of a major Atlantic endemic Vibrio parahaemolyticus pathogen lineage by independent acquisition of related pathogenicity islands.</title>
        <authorList>
            <person name="Xu F."/>
            <person name="Gonzalez-Escalona N."/>
            <person name="Drees K.P."/>
            <person name="Sebra R.P."/>
            <person name="Cooper V.S."/>
            <person name="Jones S.H."/>
            <person name="Whistler C.A."/>
        </authorList>
    </citation>
    <scope>NUCLEOTIDE SEQUENCE [LARGE SCALE GENOMIC DNA]</scope>
    <source>
        <strain evidence="1 2">MAVP-3</strain>
    </source>
</reference>
<protein>
    <submittedName>
        <fullName evidence="1">DNA polymerase III subunit epsilon</fullName>
    </submittedName>
</protein>
<name>A0A227J4W8_VIBPH</name>
<comment type="caution">
    <text evidence="1">The sequence shown here is derived from an EMBL/GenBank/DDBJ whole genome shotgun (WGS) entry which is preliminary data.</text>
</comment>